<dbReference type="PANTHER" id="PTHR42785:SF1">
    <property type="entry name" value="DNA TOPOISOMERASE"/>
    <property type="match status" value="1"/>
</dbReference>
<dbReference type="SUPFAM" id="SSF57783">
    <property type="entry name" value="Zinc beta-ribbon"/>
    <property type="match status" value="1"/>
</dbReference>
<evidence type="ECO:0000259" key="12">
    <source>
        <dbReference type="PROSITE" id="PS52039"/>
    </source>
</evidence>
<dbReference type="RefSeq" id="WP_213116341.1">
    <property type="nucleotide sequence ID" value="NZ_JAGYPF010000001.1"/>
</dbReference>
<feature type="site" description="Interaction with DNA" evidence="10">
    <location>
        <position position="33"/>
    </location>
</feature>
<evidence type="ECO:0000256" key="6">
    <source>
        <dbReference type="ARBA" id="ARBA00022842"/>
    </source>
</evidence>
<dbReference type="CDD" id="cd00186">
    <property type="entry name" value="TOP1Ac"/>
    <property type="match status" value="1"/>
</dbReference>
<evidence type="ECO:0000313" key="13">
    <source>
        <dbReference type="EMBL" id="MBS4211860.1"/>
    </source>
</evidence>
<feature type="site" description="Interaction with DNA" evidence="10">
    <location>
        <position position="148"/>
    </location>
</feature>
<dbReference type="PROSITE" id="PS52039">
    <property type="entry name" value="TOPO_IA_2"/>
    <property type="match status" value="1"/>
</dbReference>
<proteinExistence type="inferred from homology"/>
<dbReference type="Gene3D" id="1.10.460.10">
    <property type="entry name" value="Topoisomerase I, domain 2"/>
    <property type="match status" value="1"/>
</dbReference>
<keyword evidence="14" id="KW-1185">Reference proteome</keyword>
<feature type="site" description="Interaction with DNA" evidence="10">
    <location>
        <position position="491"/>
    </location>
</feature>
<evidence type="ECO:0000256" key="10">
    <source>
        <dbReference type="HAMAP-Rule" id="MF_00952"/>
    </source>
</evidence>
<keyword evidence="7 10" id="KW-0799">Topoisomerase</keyword>
<dbReference type="EMBL" id="JAGYPF010000001">
    <property type="protein sequence ID" value="MBS4211860.1"/>
    <property type="molecule type" value="Genomic_DNA"/>
</dbReference>
<dbReference type="Gene3D" id="2.70.20.10">
    <property type="entry name" value="Topoisomerase I, domain 3"/>
    <property type="match status" value="1"/>
</dbReference>
<evidence type="ECO:0000313" key="14">
    <source>
        <dbReference type="Proteomes" id="UP000679749"/>
    </source>
</evidence>
<dbReference type="SUPFAM" id="SSF56712">
    <property type="entry name" value="Prokaryotic type I DNA topoisomerase"/>
    <property type="match status" value="1"/>
</dbReference>
<comment type="catalytic activity">
    <reaction evidence="1 10">
        <text>ATP-independent breakage of single-stranded DNA, followed by passage and rejoining.</text>
        <dbReference type="EC" id="5.6.2.1"/>
    </reaction>
</comment>
<dbReference type="Proteomes" id="UP000679749">
    <property type="component" value="Unassembled WGS sequence"/>
</dbReference>
<dbReference type="SMART" id="SM00437">
    <property type="entry name" value="TOP1Ac"/>
    <property type="match status" value="1"/>
</dbReference>
<dbReference type="InterPro" id="IPR023405">
    <property type="entry name" value="Topo_IA_core_domain"/>
</dbReference>
<dbReference type="Gene3D" id="3.30.65.10">
    <property type="entry name" value="Bacterial Topoisomerase I, domain 1"/>
    <property type="match status" value="2"/>
</dbReference>
<dbReference type="SMART" id="SM00493">
    <property type="entry name" value="TOPRIM"/>
    <property type="match status" value="1"/>
</dbReference>
<dbReference type="GO" id="GO:0005694">
    <property type="term" value="C:chromosome"/>
    <property type="evidence" value="ECO:0007669"/>
    <property type="project" value="InterPro"/>
</dbReference>
<feature type="active site" description="O-(5'-phospho-DNA)-tyrosine intermediate" evidence="10">
    <location>
        <position position="299"/>
    </location>
</feature>
<evidence type="ECO:0000256" key="9">
    <source>
        <dbReference type="ARBA" id="ARBA00023235"/>
    </source>
</evidence>
<name>A0A942YUD9_9BACI</name>
<dbReference type="Gene3D" id="3.40.50.140">
    <property type="match status" value="1"/>
</dbReference>
<sequence>MSEFLVIVESPAKAKTIERYLGKKYKVKASMGHVRDLPRSQTGVDVNNGFEPKYITIRGKGPVLKELKTAAKKAKKIYLAADPDREGEAIAWHLAHSLDVDINSDCRVVFNEITKDAIQESFKHPRPINKDLVDAQQARRILDRLVGYNISPLLWKKVKKGLSAGRVQSVSVRLIIDRENEIKAFIPEEYWTIDGEFLKGKDQFSASFHSLVGQNKTEVSSEEDVQKILQQMEGNKFTVIAVTKKERRRNPAPPFITSSLQQEAARKLNFRAKKTMMLAQQLYEGIELGKEGTVGLITYMRTDSTRISEIAQEEAANYIKAEYGEQFLKTEQRKEKKQTNAQDAHEAIRPTSTFRDPSSLKEFLSRDQLRLYKLIWERFLASQMAQAVMDTMSVDLQNGNAVFRATGSKIKFPGFMKLYVEGTDDQVEESNKMLPDLNEGDEVFQKDVEPKQHFTQPPPRYTEARLVKTLEELGIGRPSTYAPTLDTIQKRGYVALDNKRFVPTELGEIVHELMVEFFPEIVNVEFTAKMEQDLDNVEEGKTPWVKIIDEFYQDFEVHLKKAEKEMQEVEIKDEPAGEDCENCGSPMVFKMGRYGKFMACSNFPDCRNTKPIVKEIGVTCPTCKEGTIVERKSKKKRLFYGCSRFPECDFLSWDKPLPRNCPKCEGLLVEKKLKKGVQVQCVSCDYKEEPQS</sequence>
<keyword evidence="8 10" id="KW-0238">DNA-binding</keyword>
<dbReference type="InterPro" id="IPR006171">
    <property type="entry name" value="TOPRIM_dom"/>
</dbReference>
<dbReference type="CDD" id="cd03363">
    <property type="entry name" value="TOPRIM_TopoIA_TopoI"/>
    <property type="match status" value="1"/>
</dbReference>
<dbReference type="GO" id="GO:0006265">
    <property type="term" value="P:DNA topological change"/>
    <property type="evidence" value="ECO:0007669"/>
    <property type="project" value="UniProtKB-UniRule"/>
</dbReference>
<comment type="caution">
    <text evidence="13">The sequence shown here is derived from an EMBL/GenBank/DDBJ whole genome shotgun (WGS) entry which is preliminary data.</text>
</comment>
<feature type="domain" description="Toprim" evidence="11">
    <location>
        <begin position="3"/>
        <end position="121"/>
    </location>
</feature>
<dbReference type="InterPro" id="IPR013497">
    <property type="entry name" value="Topo_IA_cen"/>
</dbReference>
<dbReference type="Gene3D" id="1.10.290.10">
    <property type="entry name" value="Topoisomerase I, domain 4"/>
    <property type="match status" value="1"/>
</dbReference>
<dbReference type="InterPro" id="IPR034149">
    <property type="entry name" value="TOPRIM_TopoI"/>
</dbReference>
<protein>
    <recommendedName>
        <fullName evidence="10">DNA topoisomerase 1</fullName>
        <ecNumber evidence="10">5.6.2.1</ecNumber>
    </recommendedName>
    <alternativeName>
        <fullName evidence="10">DNA topoisomerase I</fullName>
    </alternativeName>
</protein>
<evidence type="ECO:0000256" key="4">
    <source>
        <dbReference type="ARBA" id="ARBA00022771"/>
    </source>
</evidence>
<evidence type="ECO:0000259" key="11">
    <source>
        <dbReference type="PROSITE" id="PS50880"/>
    </source>
</evidence>
<dbReference type="PROSITE" id="PS50880">
    <property type="entry name" value="TOPRIM"/>
    <property type="match status" value="1"/>
</dbReference>
<evidence type="ECO:0000256" key="7">
    <source>
        <dbReference type="ARBA" id="ARBA00023029"/>
    </source>
</evidence>
<dbReference type="InterPro" id="IPR003601">
    <property type="entry name" value="Topo_IA_2"/>
</dbReference>
<dbReference type="InterPro" id="IPR003602">
    <property type="entry name" value="Topo_IA_DNA-bd_dom"/>
</dbReference>
<dbReference type="InterPro" id="IPR000380">
    <property type="entry name" value="Topo_IA"/>
</dbReference>
<evidence type="ECO:0000256" key="3">
    <source>
        <dbReference type="ARBA" id="ARBA00022723"/>
    </source>
</evidence>
<dbReference type="NCBIfam" id="TIGR01051">
    <property type="entry name" value="topA_bact"/>
    <property type="match status" value="1"/>
</dbReference>
<keyword evidence="4" id="KW-0863">Zinc-finger</keyword>
<feature type="site" description="Interaction with DNA" evidence="10">
    <location>
        <position position="155"/>
    </location>
</feature>
<dbReference type="GO" id="GO:0008270">
    <property type="term" value="F:zinc ion binding"/>
    <property type="evidence" value="ECO:0007669"/>
    <property type="project" value="UniProtKB-KW"/>
</dbReference>
<feature type="region of interest" description="Interaction with DNA" evidence="10">
    <location>
        <begin position="163"/>
        <end position="168"/>
    </location>
</feature>
<dbReference type="InterPro" id="IPR005733">
    <property type="entry name" value="TopoI_bac-type"/>
</dbReference>
<dbReference type="HAMAP" id="MF_00952">
    <property type="entry name" value="Topoisom_1_prok"/>
    <property type="match status" value="1"/>
</dbReference>
<dbReference type="EC" id="5.6.2.1" evidence="10"/>
<comment type="subunit">
    <text evidence="10">Monomer.</text>
</comment>
<dbReference type="InterPro" id="IPR023406">
    <property type="entry name" value="Topo_IA_AS"/>
</dbReference>
<keyword evidence="9 10" id="KW-0413">Isomerase</keyword>
<feature type="site" description="Interaction with DNA" evidence="10">
    <location>
        <position position="301"/>
    </location>
</feature>
<dbReference type="AlphaFoldDB" id="A0A942YUD9"/>
<feature type="site" description="Interaction with DNA" evidence="10">
    <location>
        <position position="143"/>
    </location>
</feature>
<evidence type="ECO:0000256" key="1">
    <source>
        <dbReference type="ARBA" id="ARBA00000213"/>
    </source>
</evidence>
<dbReference type="PROSITE" id="PS00396">
    <property type="entry name" value="TOPO_IA_1"/>
    <property type="match status" value="1"/>
</dbReference>
<comment type="function">
    <text evidence="10">Releases the supercoiling and torsional tension of DNA, which is introduced during the DNA replication and transcription, by transiently cleaving and rejoining one strand of the DNA duplex. Introduces a single-strand break via transesterification at a target site in duplex DNA. The scissile phosphodiester is attacked by the catalytic tyrosine of the enzyme, resulting in the formation of a DNA-(5'-phosphotyrosyl)-enzyme intermediate and the expulsion of a 3'-OH DNA strand. The free DNA strand then undergoes passage around the unbroken strand, thus removing DNA supercoils. Finally, in the religation step, the DNA 3'-OH attacks the covalent intermediate to expel the active-site tyrosine and restore the DNA phosphodiester backbone.</text>
</comment>
<reference evidence="13" key="1">
    <citation type="submission" date="2021-05" db="EMBL/GenBank/DDBJ databases">
        <title>Novel Bacillus species.</title>
        <authorList>
            <person name="Liu G."/>
        </authorList>
    </citation>
    <scope>NUCLEOTIDE SEQUENCE</scope>
    <source>
        <strain evidence="13">FJAT-49825</strain>
    </source>
</reference>
<dbReference type="Pfam" id="PF01396">
    <property type="entry name" value="Zn_ribbon_Top1"/>
    <property type="match status" value="3"/>
</dbReference>
<dbReference type="InterPro" id="IPR013498">
    <property type="entry name" value="Topo_IA_Znf"/>
</dbReference>
<gene>
    <name evidence="10 13" type="primary">topA</name>
    <name evidence="13" type="ORF">KHA99_05235</name>
</gene>
<dbReference type="InterPro" id="IPR013825">
    <property type="entry name" value="Topo_IA_cen_sub2"/>
</dbReference>
<keyword evidence="5" id="KW-0862">Zinc</keyword>
<evidence type="ECO:0000256" key="5">
    <source>
        <dbReference type="ARBA" id="ARBA00022833"/>
    </source>
</evidence>
<feature type="site" description="Interaction with DNA" evidence="10">
    <location>
        <position position="139"/>
    </location>
</feature>
<dbReference type="SMART" id="SM00436">
    <property type="entry name" value="TOP1Bc"/>
    <property type="match status" value="1"/>
</dbReference>
<dbReference type="InterPro" id="IPR013824">
    <property type="entry name" value="Topo_IA_cen_sub1"/>
</dbReference>
<feature type="site" description="Interaction with DNA" evidence="10">
    <location>
        <position position="140"/>
    </location>
</feature>
<evidence type="ECO:0000256" key="8">
    <source>
        <dbReference type="ARBA" id="ARBA00023125"/>
    </source>
</evidence>
<dbReference type="Pfam" id="PF01751">
    <property type="entry name" value="Toprim"/>
    <property type="match status" value="1"/>
</dbReference>
<dbReference type="GO" id="GO:0003677">
    <property type="term" value="F:DNA binding"/>
    <property type="evidence" value="ECO:0007669"/>
    <property type="project" value="UniProtKB-KW"/>
</dbReference>
<comment type="similarity">
    <text evidence="2 10">Belongs to the type IA topoisomerase family.</text>
</comment>
<dbReference type="Pfam" id="PF01131">
    <property type="entry name" value="Topoisom_bac"/>
    <property type="match status" value="1"/>
</dbReference>
<keyword evidence="3" id="KW-0479">Metal-binding</keyword>
<dbReference type="GO" id="GO:0003917">
    <property type="term" value="F:DNA topoisomerase type I (single strand cut, ATP-independent) activity"/>
    <property type="evidence" value="ECO:0007669"/>
    <property type="project" value="UniProtKB-UniRule"/>
</dbReference>
<dbReference type="PANTHER" id="PTHR42785">
    <property type="entry name" value="DNA TOPOISOMERASE, TYPE IA, CORE"/>
    <property type="match status" value="1"/>
</dbReference>
<dbReference type="InterPro" id="IPR013826">
    <property type="entry name" value="Topo_IA_cen_sub3"/>
</dbReference>
<accession>A0A942YUD9</accession>
<dbReference type="PRINTS" id="PR00417">
    <property type="entry name" value="PRTPISMRASEI"/>
</dbReference>
<evidence type="ECO:0000256" key="2">
    <source>
        <dbReference type="ARBA" id="ARBA00009446"/>
    </source>
</evidence>
<keyword evidence="6" id="KW-0460">Magnesium</keyword>
<organism evidence="13 14">
    <name type="scientific">Neobacillus rhizophilus</name>
    <dbReference type="NCBI Taxonomy" id="2833579"/>
    <lineage>
        <taxon>Bacteria</taxon>
        <taxon>Bacillati</taxon>
        <taxon>Bacillota</taxon>
        <taxon>Bacilli</taxon>
        <taxon>Bacillales</taxon>
        <taxon>Bacillaceae</taxon>
        <taxon>Neobacillus</taxon>
    </lineage>
</organism>
<feature type="domain" description="Topo IA-type catalytic" evidence="12">
    <location>
        <begin position="129"/>
        <end position="559"/>
    </location>
</feature>
<dbReference type="InterPro" id="IPR028612">
    <property type="entry name" value="Topoisom_1_IA"/>
</dbReference>